<evidence type="ECO:0000313" key="2">
    <source>
        <dbReference type="Proteomes" id="UP000237350"/>
    </source>
</evidence>
<reference evidence="2" key="1">
    <citation type="submission" date="2015-12" db="EMBL/GenBank/DDBJ databases">
        <authorList>
            <person name="Lodha T.D."/>
            <person name="Chintalapati S."/>
            <person name="Chintalapati V.R."/>
            <person name="Sravanthi T."/>
        </authorList>
    </citation>
    <scope>NUCLEOTIDE SEQUENCE [LARGE SCALE GENOMIC DNA]</scope>
    <source>
        <strain evidence="2">JC133</strain>
    </source>
</reference>
<accession>A0A2S4JMU8</accession>
<dbReference type="Proteomes" id="UP000237350">
    <property type="component" value="Unassembled WGS sequence"/>
</dbReference>
<protein>
    <recommendedName>
        <fullName evidence="3">DUF1566 domain-containing protein</fullName>
    </recommendedName>
</protein>
<evidence type="ECO:0000313" key="1">
    <source>
        <dbReference type="EMBL" id="POR00845.1"/>
    </source>
</evidence>
<gene>
    <name evidence="1" type="ORF">AU468_09355</name>
</gene>
<dbReference type="OrthoDB" id="832379at2"/>
<dbReference type="AlphaFoldDB" id="A0A2S4JMU8"/>
<organism evidence="1 2">
    <name type="scientific">Alkalispirochaeta sphaeroplastigenens</name>
    <dbReference type="NCBI Taxonomy" id="1187066"/>
    <lineage>
        <taxon>Bacteria</taxon>
        <taxon>Pseudomonadati</taxon>
        <taxon>Spirochaetota</taxon>
        <taxon>Spirochaetia</taxon>
        <taxon>Spirochaetales</taxon>
        <taxon>Spirochaetaceae</taxon>
        <taxon>Alkalispirochaeta</taxon>
    </lineage>
</organism>
<proteinExistence type="predicted"/>
<name>A0A2S4JMU8_9SPIO</name>
<keyword evidence="2" id="KW-1185">Reference proteome</keyword>
<sequence length="531" mass="58083">MKKGMALLAAVVAVWTLTGCSNVLSSDSSGGESRGALRIVLGEEGVSQQTTLEPELSMDISSWVVSGTGPGDAGFDHAVEGENPGQIVREGLRGGDWTITVEAKNAEGDVIGRGRSVATVRGGSETTTNIRVSPLEGKGTLKLEVRWRSGGVSHPQVVARLERIESPGDDQEDPHPVPEIEFAIDDGGLVTPSKALAAVDLHAGYYRLFLSLNDGESTVACGGVRVVRIVKGGVTRGVYDYTQETSEGRLRVTVTQDMASPLEVSIEGHRPRMMESEMISLRGVVSSQPSHQNISYQWFVNGELRSDTASLKIGDDTTLWPRGFYQISLIATTSEGNRAGSAAANLEIGDYIVGERGPAGGWIFYENSRWMEDGWRYLEAAPQDAPDRLPWGDRRTVGEDARHREIGFGLENTEAIIAFHDGELPDEDDLDNGDYGDDYKAGDDYAALYCYRLVTEHQGETFADWFLPSWDEALEMMSALEKDGGFASQAYYWTSTEHSRAYARVVMDGVGVDENRWGKGYTRHVRPVRRF</sequence>
<comment type="caution">
    <text evidence="1">The sequence shown here is derived from an EMBL/GenBank/DDBJ whole genome shotgun (WGS) entry which is preliminary data.</text>
</comment>
<dbReference type="PROSITE" id="PS51257">
    <property type="entry name" value="PROKAR_LIPOPROTEIN"/>
    <property type="match status" value="1"/>
</dbReference>
<evidence type="ECO:0008006" key="3">
    <source>
        <dbReference type="Google" id="ProtNLM"/>
    </source>
</evidence>
<dbReference type="RefSeq" id="WP_103680490.1">
    <property type="nucleotide sequence ID" value="NZ_LPWH01000071.1"/>
</dbReference>
<dbReference type="EMBL" id="LPWH01000071">
    <property type="protein sequence ID" value="POR00845.1"/>
    <property type="molecule type" value="Genomic_DNA"/>
</dbReference>